<dbReference type="EMBL" id="CP077683">
    <property type="protein sequence ID" value="QXE90253.1"/>
    <property type="molecule type" value="Genomic_DNA"/>
</dbReference>
<evidence type="ECO:0000256" key="1">
    <source>
        <dbReference type="SAM" id="MobiDB-lite"/>
    </source>
</evidence>
<dbReference type="InterPro" id="IPR007569">
    <property type="entry name" value="DUF559"/>
</dbReference>
<dbReference type="PANTHER" id="PTHR38590:SF1">
    <property type="entry name" value="BLL0828 PROTEIN"/>
    <property type="match status" value="1"/>
</dbReference>
<proteinExistence type="predicted"/>
<name>A0ABX8LEW5_9BACT</name>
<dbReference type="CDD" id="cd01038">
    <property type="entry name" value="Endonuclease_DUF559"/>
    <property type="match status" value="1"/>
</dbReference>
<evidence type="ECO:0000313" key="3">
    <source>
        <dbReference type="EMBL" id="QXE90253.1"/>
    </source>
</evidence>
<gene>
    <name evidence="3" type="ORF">KP001_17815</name>
</gene>
<feature type="region of interest" description="Disordered" evidence="1">
    <location>
        <begin position="115"/>
        <end position="140"/>
    </location>
</feature>
<reference evidence="3 4" key="1">
    <citation type="submission" date="2021-06" db="EMBL/GenBank/DDBJ databases">
        <title>Gemonas diversity in paddy soil.</title>
        <authorList>
            <person name="Liu G."/>
        </authorList>
    </citation>
    <scope>NUCLEOTIDE SEQUENCE [LARGE SCALE GENOMIC DNA]</scope>
    <source>
        <strain evidence="3 4">RG2</strain>
    </source>
</reference>
<dbReference type="GO" id="GO:0004519">
    <property type="term" value="F:endonuclease activity"/>
    <property type="evidence" value="ECO:0007669"/>
    <property type="project" value="UniProtKB-KW"/>
</dbReference>
<evidence type="ECO:0000313" key="4">
    <source>
        <dbReference type="Proteomes" id="UP000683559"/>
    </source>
</evidence>
<keyword evidence="4" id="KW-1185">Reference proteome</keyword>
<keyword evidence="3" id="KW-0540">Nuclease</keyword>
<keyword evidence="3" id="KW-0255">Endonuclease</keyword>
<keyword evidence="3" id="KW-0378">Hydrolase</keyword>
<feature type="domain" description="DUF559" evidence="2">
    <location>
        <begin position="7"/>
        <end position="110"/>
    </location>
</feature>
<organism evidence="3 4">
    <name type="scientific">Geomonas subterranea</name>
    <dbReference type="NCBI Taxonomy" id="2847989"/>
    <lineage>
        <taxon>Bacteria</taxon>
        <taxon>Pseudomonadati</taxon>
        <taxon>Thermodesulfobacteriota</taxon>
        <taxon>Desulfuromonadia</taxon>
        <taxon>Geobacterales</taxon>
        <taxon>Geobacteraceae</taxon>
        <taxon>Geomonas</taxon>
    </lineage>
</organism>
<protein>
    <submittedName>
        <fullName evidence="3">Endonuclease domain-containing protein</fullName>
    </submittedName>
</protein>
<dbReference type="RefSeq" id="WP_217286901.1">
    <property type="nucleotide sequence ID" value="NZ_CP077683.1"/>
</dbReference>
<evidence type="ECO:0000259" key="2">
    <source>
        <dbReference type="Pfam" id="PF04480"/>
    </source>
</evidence>
<dbReference type="Proteomes" id="UP000683559">
    <property type="component" value="Chromosome"/>
</dbReference>
<dbReference type="Pfam" id="PF04480">
    <property type="entry name" value="DUF559"/>
    <property type="match status" value="1"/>
</dbReference>
<dbReference type="PANTHER" id="PTHR38590">
    <property type="entry name" value="BLL0828 PROTEIN"/>
    <property type="match status" value="1"/>
</dbReference>
<accession>A0ABX8LEW5</accession>
<sequence>MDKAVATARARALRNDCTDAEATLWRYLKHNQLEGVKFRRQQPIEQYIVDFVSFSKKLIVELDGGQHQDQRSYDARRDACLSKNGFTVLRFWDHEIFENMEGVLEAIRTHCLKQLPTPPDPPTPSRGEVLRAHARKGRWS</sequence>
<dbReference type="InterPro" id="IPR047216">
    <property type="entry name" value="Endonuclease_DUF559_bact"/>
</dbReference>